<dbReference type="Proteomes" id="UP000284250">
    <property type="component" value="Unassembled WGS sequence"/>
</dbReference>
<dbReference type="AlphaFoldDB" id="A0A418R9A9"/>
<dbReference type="EMBL" id="QYCN01000002">
    <property type="protein sequence ID" value="RIY13875.1"/>
    <property type="molecule type" value="Genomic_DNA"/>
</dbReference>
<evidence type="ECO:0000313" key="3">
    <source>
        <dbReference type="Proteomes" id="UP000284250"/>
    </source>
</evidence>
<dbReference type="RefSeq" id="WP_119654103.1">
    <property type="nucleotide sequence ID" value="NZ_JBHUOI010000070.1"/>
</dbReference>
<sequence length="272" mass="29182">MPNLPTITAGLFLTCFSCLLPAGAAPARPPALPATASRIASAPEATAPTRLSVAERAAYTAAFEQNVAQTYVQANLMGSGLPVQVYRKALIGFYNLQQRGLISARCHTLSIIDFSQSSTRERLWVIDLSQGRLVHHSLVAHGKNTGEEFARTFSNREGSEMSSLGFYVTSHTYQGKHGLSLRLEGVDAGYNTNARSRAVVVHGADYVSPAFVQRHGRLGRSQGCPALPSAEAPAIIRRIKDGTVVFAHGPEEAAYHSSLLELDAALLAFAQH</sequence>
<dbReference type="PANTHER" id="PTHR38477:SF1">
    <property type="entry name" value="MUREIN L,D-TRANSPEPTIDASE CATALYTIC DOMAIN FAMILY PROTEIN"/>
    <property type="match status" value="1"/>
</dbReference>
<evidence type="ECO:0000313" key="2">
    <source>
        <dbReference type="EMBL" id="RIY13875.1"/>
    </source>
</evidence>
<comment type="caution">
    <text evidence="2">The sequence shown here is derived from an EMBL/GenBank/DDBJ whole genome shotgun (WGS) entry which is preliminary data.</text>
</comment>
<organism evidence="2 3">
    <name type="scientific">Hymenobacter rubripertinctus</name>
    <dbReference type="NCBI Taxonomy" id="2029981"/>
    <lineage>
        <taxon>Bacteria</taxon>
        <taxon>Pseudomonadati</taxon>
        <taxon>Bacteroidota</taxon>
        <taxon>Cytophagia</taxon>
        <taxon>Cytophagales</taxon>
        <taxon>Hymenobacteraceae</taxon>
        <taxon>Hymenobacter</taxon>
    </lineage>
</organism>
<feature type="chain" id="PRO_5019580713" description="Murein L,D-transpeptidase catalytic domain family protein" evidence="1">
    <location>
        <begin position="25"/>
        <end position="272"/>
    </location>
</feature>
<evidence type="ECO:0000256" key="1">
    <source>
        <dbReference type="SAM" id="SignalP"/>
    </source>
</evidence>
<dbReference type="OrthoDB" id="9815195at2"/>
<evidence type="ECO:0008006" key="4">
    <source>
        <dbReference type="Google" id="ProtNLM"/>
    </source>
</evidence>
<keyword evidence="3" id="KW-1185">Reference proteome</keyword>
<gene>
    <name evidence="2" type="ORF">D0T11_01990</name>
</gene>
<dbReference type="Pfam" id="PF13645">
    <property type="entry name" value="YkuD_2"/>
    <property type="match status" value="1"/>
</dbReference>
<accession>A0A418R9A9</accession>
<protein>
    <recommendedName>
        <fullName evidence="4">Murein L,D-transpeptidase catalytic domain family protein</fullName>
    </recommendedName>
</protein>
<reference evidence="2 3" key="1">
    <citation type="submission" date="2019-01" db="EMBL/GenBank/DDBJ databases">
        <title>Hymenobacter humicola sp. nov., isolated from soils in Antarctica.</title>
        <authorList>
            <person name="Sedlacek I."/>
            <person name="Holochova P."/>
            <person name="Kralova S."/>
            <person name="Pantucek R."/>
            <person name="Stankova E."/>
            <person name="Vrbovska V."/>
            <person name="Kristofova L."/>
            <person name="Svec P."/>
            <person name="Busse H.-J."/>
        </authorList>
    </citation>
    <scope>NUCLEOTIDE SEQUENCE [LARGE SCALE GENOMIC DNA]</scope>
    <source>
        <strain evidence="2 3">CCM 8852</strain>
    </source>
</reference>
<keyword evidence="1" id="KW-0732">Signal</keyword>
<feature type="signal peptide" evidence="1">
    <location>
        <begin position="1"/>
        <end position="24"/>
    </location>
</feature>
<proteinExistence type="predicted"/>
<dbReference type="InterPro" id="IPR032676">
    <property type="entry name" value="YkuD_2"/>
</dbReference>
<dbReference type="PANTHER" id="PTHR38477">
    <property type="entry name" value="HYPOTHETICAL EXPORTED PROTEIN"/>
    <property type="match status" value="1"/>
</dbReference>
<name>A0A418R9A9_9BACT</name>